<evidence type="ECO:0000313" key="11">
    <source>
        <dbReference type="Proteomes" id="UP000319383"/>
    </source>
</evidence>
<dbReference type="PANTHER" id="PTHR10815">
    <property type="entry name" value="METHYLATED-DNA--PROTEIN-CYSTEINE METHYLTRANSFERASE"/>
    <property type="match status" value="1"/>
</dbReference>
<keyword evidence="4 10" id="KW-0489">Methyltransferase</keyword>
<dbReference type="Proteomes" id="UP000319383">
    <property type="component" value="Chromosome"/>
</dbReference>
<comment type="catalytic activity">
    <reaction evidence="1">
        <text>a 4-O-methyl-thymidine in DNA + L-cysteinyl-[protein] = a thymidine in DNA + S-methyl-L-cysteinyl-[protein]</text>
        <dbReference type="Rhea" id="RHEA:53428"/>
        <dbReference type="Rhea" id="RHEA-COMP:10131"/>
        <dbReference type="Rhea" id="RHEA-COMP:10132"/>
        <dbReference type="Rhea" id="RHEA-COMP:13555"/>
        <dbReference type="Rhea" id="RHEA-COMP:13556"/>
        <dbReference type="ChEBI" id="CHEBI:29950"/>
        <dbReference type="ChEBI" id="CHEBI:82612"/>
        <dbReference type="ChEBI" id="CHEBI:137386"/>
        <dbReference type="ChEBI" id="CHEBI:137387"/>
        <dbReference type="EC" id="2.1.1.63"/>
    </reaction>
</comment>
<name>A0A517ZI74_9PLAN</name>
<evidence type="ECO:0000313" key="10">
    <source>
        <dbReference type="EMBL" id="QDU42176.1"/>
    </source>
</evidence>
<dbReference type="EMBL" id="CP036276">
    <property type="protein sequence ID" value="QDU42176.1"/>
    <property type="molecule type" value="Genomic_DNA"/>
</dbReference>
<proteinExistence type="inferred from homology"/>
<evidence type="ECO:0000256" key="5">
    <source>
        <dbReference type="ARBA" id="ARBA00022679"/>
    </source>
</evidence>
<accession>A0A517ZI74</accession>
<organism evidence="10 11">
    <name type="scientific">Symmachiella dynata</name>
    <dbReference type="NCBI Taxonomy" id="2527995"/>
    <lineage>
        <taxon>Bacteria</taxon>
        <taxon>Pseudomonadati</taxon>
        <taxon>Planctomycetota</taxon>
        <taxon>Planctomycetia</taxon>
        <taxon>Planctomycetales</taxon>
        <taxon>Planctomycetaceae</taxon>
        <taxon>Symmachiella</taxon>
    </lineage>
</organism>
<dbReference type="InterPro" id="IPR014048">
    <property type="entry name" value="MethylDNA_cys_MeTrfase_DNA-bd"/>
</dbReference>
<evidence type="ECO:0000256" key="6">
    <source>
        <dbReference type="ARBA" id="ARBA00022763"/>
    </source>
</evidence>
<dbReference type="KEGG" id="sdyn:Mal52_06310"/>
<keyword evidence="6" id="KW-0227">DNA damage</keyword>
<dbReference type="InterPro" id="IPR001497">
    <property type="entry name" value="MethylDNA_cys_MeTrfase_AS"/>
</dbReference>
<evidence type="ECO:0000256" key="8">
    <source>
        <dbReference type="ARBA" id="ARBA00049348"/>
    </source>
</evidence>
<dbReference type="GO" id="GO:0006281">
    <property type="term" value="P:DNA repair"/>
    <property type="evidence" value="ECO:0007669"/>
    <property type="project" value="UniProtKB-KW"/>
</dbReference>
<dbReference type="FunFam" id="1.10.10.10:FF:000214">
    <property type="entry name" value="Methylated-DNA--protein-cysteine methyltransferase"/>
    <property type="match status" value="1"/>
</dbReference>
<dbReference type="PANTHER" id="PTHR10815:SF13">
    <property type="entry name" value="METHYLATED-DNA--PROTEIN-CYSTEINE METHYLTRANSFERASE"/>
    <property type="match status" value="1"/>
</dbReference>
<dbReference type="AlphaFoldDB" id="A0A517ZI74"/>
<dbReference type="NCBIfam" id="TIGR00589">
    <property type="entry name" value="ogt"/>
    <property type="match status" value="1"/>
</dbReference>
<evidence type="ECO:0000259" key="9">
    <source>
        <dbReference type="Pfam" id="PF01035"/>
    </source>
</evidence>
<keyword evidence="5 10" id="KW-0808">Transferase</keyword>
<dbReference type="InterPro" id="IPR036217">
    <property type="entry name" value="MethylDNA_cys_MeTrfase_DNAb"/>
</dbReference>
<dbReference type="CDD" id="cd06445">
    <property type="entry name" value="ATase"/>
    <property type="match status" value="1"/>
</dbReference>
<dbReference type="InterPro" id="IPR036388">
    <property type="entry name" value="WH-like_DNA-bd_sf"/>
</dbReference>
<evidence type="ECO:0000256" key="7">
    <source>
        <dbReference type="ARBA" id="ARBA00023204"/>
    </source>
</evidence>
<evidence type="ECO:0000256" key="4">
    <source>
        <dbReference type="ARBA" id="ARBA00022603"/>
    </source>
</evidence>
<keyword evidence="7" id="KW-0234">DNA repair</keyword>
<dbReference type="Pfam" id="PF01035">
    <property type="entry name" value="DNA_binding_1"/>
    <property type="match status" value="1"/>
</dbReference>
<dbReference type="GO" id="GO:0032259">
    <property type="term" value="P:methylation"/>
    <property type="evidence" value="ECO:0007669"/>
    <property type="project" value="UniProtKB-KW"/>
</dbReference>
<dbReference type="Gene3D" id="1.10.10.10">
    <property type="entry name" value="Winged helix-like DNA-binding domain superfamily/Winged helix DNA-binding domain"/>
    <property type="match status" value="1"/>
</dbReference>
<protein>
    <recommendedName>
        <fullName evidence="3">methylated-DNA--[protein]-cysteine S-methyltransferase</fullName>
        <ecNumber evidence="3">2.1.1.63</ecNumber>
    </recommendedName>
</protein>
<dbReference type="SUPFAM" id="SSF46767">
    <property type="entry name" value="Methylated DNA-protein cysteine methyltransferase, C-terminal domain"/>
    <property type="match status" value="1"/>
</dbReference>
<feature type="domain" description="Methylated-DNA-[protein]-cysteine S-methyltransferase DNA binding" evidence="9">
    <location>
        <begin position="98"/>
        <end position="179"/>
    </location>
</feature>
<comment type="similarity">
    <text evidence="2">Belongs to the MGMT family.</text>
</comment>
<reference evidence="10 11" key="1">
    <citation type="submission" date="2019-02" db="EMBL/GenBank/DDBJ databases">
        <title>Deep-cultivation of Planctomycetes and their phenomic and genomic characterization uncovers novel biology.</title>
        <authorList>
            <person name="Wiegand S."/>
            <person name="Jogler M."/>
            <person name="Boedeker C."/>
            <person name="Pinto D."/>
            <person name="Vollmers J."/>
            <person name="Rivas-Marin E."/>
            <person name="Kohn T."/>
            <person name="Peeters S.H."/>
            <person name="Heuer A."/>
            <person name="Rast P."/>
            <person name="Oberbeckmann S."/>
            <person name="Bunk B."/>
            <person name="Jeske O."/>
            <person name="Meyerdierks A."/>
            <person name="Storesund J.E."/>
            <person name="Kallscheuer N."/>
            <person name="Luecker S."/>
            <person name="Lage O.M."/>
            <person name="Pohl T."/>
            <person name="Merkel B.J."/>
            <person name="Hornburger P."/>
            <person name="Mueller R.-W."/>
            <person name="Bruemmer F."/>
            <person name="Labrenz M."/>
            <person name="Spormann A.M."/>
            <person name="Op den Camp H."/>
            <person name="Overmann J."/>
            <person name="Amann R."/>
            <person name="Jetten M.S.M."/>
            <person name="Mascher T."/>
            <person name="Medema M.H."/>
            <person name="Devos D.P."/>
            <person name="Kaster A.-K."/>
            <person name="Ovreas L."/>
            <person name="Rohde M."/>
            <person name="Galperin M.Y."/>
            <person name="Jogler C."/>
        </authorList>
    </citation>
    <scope>NUCLEOTIDE SEQUENCE [LARGE SCALE GENOMIC DNA]</scope>
    <source>
        <strain evidence="10 11">Mal52</strain>
    </source>
</reference>
<sequence>MGQRDNSANSNQQMSIFLTDLGWMGLTGNGNHVYRLTVGHSSDGEVRESICKQQATDHNPPPADADWFPNLRRRLQKYGQGEYVDFSDVQVAFSKLTAFQESVISATRAIEYGQTVSYGELAELAGYPRAARAVGTVMSSNPFPILIPCHRVVASGGKLGGYSAPQGISLKENLLAMEAEAVRG</sequence>
<dbReference type="GO" id="GO:0003908">
    <property type="term" value="F:methylated-DNA-[protein]-cysteine S-methyltransferase activity"/>
    <property type="evidence" value="ECO:0007669"/>
    <property type="project" value="UniProtKB-EC"/>
</dbReference>
<evidence type="ECO:0000256" key="1">
    <source>
        <dbReference type="ARBA" id="ARBA00001286"/>
    </source>
</evidence>
<evidence type="ECO:0000256" key="3">
    <source>
        <dbReference type="ARBA" id="ARBA00011918"/>
    </source>
</evidence>
<gene>
    <name evidence="10" type="primary">ogt</name>
    <name evidence="10" type="ORF">Mal52_06310</name>
</gene>
<keyword evidence="11" id="KW-1185">Reference proteome</keyword>
<dbReference type="RefSeq" id="WP_197534625.1">
    <property type="nucleotide sequence ID" value="NZ_CP036276.1"/>
</dbReference>
<evidence type="ECO:0000256" key="2">
    <source>
        <dbReference type="ARBA" id="ARBA00008711"/>
    </source>
</evidence>
<dbReference type="EC" id="2.1.1.63" evidence="3"/>
<dbReference type="PROSITE" id="PS00374">
    <property type="entry name" value="MGMT"/>
    <property type="match status" value="1"/>
</dbReference>
<comment type="catalytic activity">
    <reaction evidence="8">
        <text>a 6-O-methyl-2'-deoxyguanosine in DNA + L-cysteinyl-[protein] = S-methyl-L-cysteinyl-[protein] + a 2'-deoxyguanosine in DNA</text>
        <dbReference type="Rhea" id="RHEA:24000"/>
        <dbReference type="Rhea" id="RHEA-COMP:10131"/>
        <dbReference type="Rhea" id="RHEA-COMP:10132"/>
        <dbReference type="Rhea" id="RHEA-COMP:11367"/>
        <dbReference type="Rhea" id="RHEA-COMP:11368"/>
        <dbReference type="ChEBI" id="CHEBI:29950"/>
        <dbReference type="ChEBI" id="CHEBI:82612"/>
        <dbReference type="ChEBI" id="CHEBI:85445"/>
        <dbReference type="ChEBI" id="CHEBI:85448"/>
        <dbReference type="EC" id="2.1.1.63"/>
    </reaction>
</comment>